<dbReference type="InterPro" id="IPR016032">
    <property type="entry name" value="Sig_transdc_resp-reg_C-effctor"/>
</dbReference>
<keyword evidence="2 7" id="KW-0853">WD repeat</keyword>
<dbReference type="Gene3D" id="1.10.10.10">
    <property type="entry name" value="Winged helix-like DNA-binding domain superfamily/Winged helix DNA-binding domain"/>
    <property type="match status" value="1"/>
</dbReference>
<dbReference type="PANTHER" id="PTHR35807:SF1">
    <property type="entry name" value="TRANSCRIPTIONAL REGULATOR REDD"/>
    <property type="match status" value="1"/>
</dbReference>
<dbReference type="SUPFAM" id="SSF52540">
    <property type="entry name" value="P-loop containing nucleoside triphosphate hydrolases"/>
    <property type="match status" value="1"/>
</dbReference>
<dbReference type="CDD" id="cd15831">
    <property type="entry name" value="BTAD"/>
    <property type="match status" value="1"/>
</dbReference>
<dbReference type="PROSITE" id="PS51755">
    <property type="entry name" value="OMPR_PHOB"/>
    <property type="match status" value="1"/>
</dbReference>
<dbReference type="Gene3D" id="2.130.10.10">
    <property type="entry name" value="YVTN repeat-like/Quinoprotein amine dehydrogenase"/>
    <property type="match status" value="4"/>
</dbReference>
<feature type="repeat" description="WD" evidence="7">
    <location>
        <begin position="1571"/>
        <end position="1596"/>
    </location>
</feature>
<dbReference type="SMART" id="SM00320">
    <property type="entry name" value="WD40"/>
    <property type="match status" value="4"/>
</dbReference>
<dbReference type="InterPro" id="IPR049052">
    <property type="entry name" value="nSTAND1"/>
</dbReference>
<dbReference type="InterPro" id="IPR015943">
    <property type="entry name" value="WD40/YVTN_repeat-like_dom_sf"/>
</dbReference>
<comment type="similarity">
    <text evidence="1">Belongs to the AfsR/DnrI/RedD regulatory family.</text>
</comment>
<dbReference type="Gene3D" id="3.40.50.300">
    <property type="entry name" value="P-loop containing nucleotide triphosphate hydrolases"/>
    <property type="match status" value="1"/>
</dbReference>
<proteinExistence type="inferred from homology"/>
<sequence>MEQVRPYTRRMDIGVLGPLTVSADGRVIEVPGLKERALLARLAAEPGRTVPVDALTDALWGQEPPANVRKVLQTYVLRVRNAVEPGRDGRPSVVITDAGGYRLAVGDESVDAVRFARLVDEARLAARRGRHVQAVEATTAALALWRGPAYAGLEQAEFAVREARRLDELRLTAEEVHWASEIALGNHHAAIPALETLVKAHPWREGLWSALVLALYRSGRQGDALAAYARARTQLDEDLGVEPGAELRELHRRVLAQDPDLDLVGLEQLPRGLVEPEIPMVGRADELAELTRAWERAARGSTVVAEVVGPEGSGRRRLLQAFASQLAESGVRVLEGPEDHFAGPVLHVLDEEWCQTCARTPRAMLAVRTRPDATAYPVRPDLSLELGPLDEAAARQLVAAYLPTEDADELVRVSADRRPAALHALARTRVRGRARERIGAAASALGEAAEQLTHQRTAIADAAVTWQEHAPAGPQQPTGECPWRGLAAYGHEDRAWFAGRDRLAAELLARVASGRLVAVVGASGSGKSSLVHAGLLGGLADGLIPGSDAWVQIVMRPGAHPMRELSRAALEATGQETGTVGDALARLLTEGDGAPAGGRDRVPRVLVVDQFEEAWTLCQDAGEREAFLDTLVELATVGAGRTVVVVAVRADYVAHLANHPALARLVADNGLLVGVPTPAEVQRAIEVPAERAGLVLDAGLAATIVEDAGSEPGLLPLLSAALTQLWLSRKGARLGYAAYVAMGGLPGAIAHLAEDAWQALPEEDGPAARALLLRLAGPGEGSTVVRRRVPLDELVGLPGEGTARTVDRLVAARLLTVSEGTVEVAHEALFREWPRLAGWLAEDVTGRAVLRRLALAASEWDAEGREPQQLWRGTRLVSGLEVAETYPGEVTAVEHDFLAASSDAVEAEQHAAEESARRTRVQNARLRRLLVGVAGLLVVALVAGGLAVLSRQEAAAARDVAAANELAAEAKQLAAQAVNEEYHDLALLQAVEAVRSEESPETLGALLTRLVSVPKLIHQVRSPDRFLRAAVSPDGSTVFVSENEPVLWALDAVSGEVLWRSEEADVGARTLDVGEAGLLVGGYAGNADGAGIFLVDASDGHQLWTVEPSDITAFIKEEEDKDEPVDGFTTHALWTGPDSWVTVTGTHVVEGDSSGRLTRAVPADRGHHTEEPLALWPDGRIAVIEGEQMDPWLIDPTSEDREPEQLPGRALRVSPDGTLFLSLVADGRSGTLRLHRTEDLSPAGEEFTVKEVKMAEWSPDGSLLAVGTAEAVTLRDGATGAEVDTLTGHSGAAMHPVFAGPDGSLVWSAGRDGLINAWDLSGERSVLTDRPGEVSTLNGSVDLAGRVAVAHQGFYGDQPNRAYLLDPMTGKVISPLTLELECVCQPVATAVAGDGSVAATVHAFYTEEGEDPDQGLLALWSTEDGRLLDSIELGMFPHGVDLDRAGRVAVVNAGPGYAVVDLATEQVARTELPFSFRGWDLSDTVAITRDGSRVAIARDDGVAIVGLPDGEVLLPEKAIKDGEDLLTITSLEWNADGSVLVLGSLEGTLHFLDGHSLEPVAPPRLTVGGYVLSLAVSPDGSLLVNTGSDGEARLWDTATWSPLGQPFVEAGQWTWAVFADDGSQVSVFAEGPTRIPSEIDADPENLGGRLFTLPTDPEQWVSAACSVAGRNLSQSEWDVIRPGQPWRPTCEDPTG</sequence>
<gene>
    <name evidence="10" type="ORF">GCM10011366_09330</name>
</gene>
<dbReference type="Gene3D" id="1.25.40.10">
    <property type="entry name" value="Tetratricopeptide repeat domain"/>
    <property type="match status" value="1"/>
</dbReference>
<dbReference type="InterPro" id="IPR011047">
    <property type="entry name" value="Quinoprotein_ADH-like_sf"/>
</dbReference>
<evidence type="ECO:0000256" key="4">
    <source>
        <dbReference type="ARBA" id="ARBA00023015"/>
    </source>
</evidence>
<comment type="caution">
    <text evidence="10">The sequence shown here is derived from an EMBL/GenBank/DDBJ whole genome shotgun (WGS) entry which is preliminary data.</text>
</comment>
<evidence type="ECO:0000256" key="1">
    <source>
        <dbReference type="ARBA" id="ARBA00005820"/>
    </source>
</evidence>
<keyword evidence="3" id="KW-0677">Repeat</keyword>
<dbReference type="EMBL" id="BMEM01000001">
    <property type="protein sequence ID" value="GGF43671.1"/>
    <property type="molecule type" value="Genomic_DNA"/>
</dbReference>
<evidence type="ECO:0000256" key="2">
    <source>
        <dbReference type="ARBA" id="ARBA00022574"/>
    </source>
</evidence>
<dbReference type="Pfam" id="PF03704">
    <property type="entry name" value="BTAD"/>
    <property type="match status" value="1"/>
</dbReference>
<dbReference type="InterPro" id="IPR036388">
    <property type="entry name" value="WH-like_DNA-bd_sf"/>
</dbReference>
<dbReference type="PROSITE" id="PS50082">
    <property type="entry name" value="WD_REPEATS_2"/>
    <property type="match status" value="2"/>
</dbReference>
<dbReference type="SUPFAM" id="SSF50998">
    <property type="entry name" value="Quinoprotein alcohol dehydrogenase-like"/>
    <property type="match status" value="1"/>
</dbReference>
<feature type="repeat" description="WD" evidence="7">
    <location>
        <begin position="1301"/>
        <end position="1328"/>
    </location>
</feature>
<reference evidence="10" key="2">
    <citation type="submission" date="2020-09" db="EMBL/GenBank/DDBJ databases">
        <authorList>
            <person name="Sun Q."/>
            <person name="Zhou Y."/>
        </authorList>
    </citation>
    <scope>NUCLEOTIDE SEQUENCE</scope>
    <source>
        <strain evidence="10">CGMCC 1.12160</strain>
    </source>
</reference>
<keyword evidence="4" id="KW-0805">Transcription regulation</keyword>
<evidence type="ECO:0000313" key="11">
    <source>
        <dbReference type="Proteomes" id="UP000605670"/>
    </source>
</evidence>
<dbReference type="Pfam" id="PF00400">
    <property type="entry name" value="WD40"/>
    <property type="match status" value="1"/>
</dbReference>
<organism evidence="10 11">
    <name type="scientific">Ornithinimicrobium tianjinense</name>
    <dbReference type="NCBI Taxonomy" id="1195761"/>
    <lineage>
        <taxon>Bacteria</taxon>
        <taxon>Bacillati</taxon>
        <taxon>Actinomycetota</taxon>
        <taxon>Actinomycetes</taxon>
        <taxon>Micrococcales</taxon>
        <taxon>Ornithinimicrobiaceae</taxon>
        <taxon>Ornithinimicrobium</taxon>
    </lineage>
</organism>
<dbReference type="InterPro" id="IPR011990">
    <property type="entry name" value="TPR-like_helical_dom_sf"/>
</dbReference>
<keyword evidence="5 8" id="KW-0238">DNA-binding</keyword>
<dbReference type="GO" id="GO:0003677">
    <property type="term" value="F:DNA binding"/>
    <property type="evidence" value="ECO:0007669"/>
    <property type="project" value="UniProtKB-UniRule"/>
</dbReference>
<keyword evidence="6" id="KW-0804">Transcription</keyword>
<reference evidence="10" key="1">
    <citation type="journal article" date="2014" name="Int. J. Syst. Evol. Microbiol.">
        <title>Complete genome sequence of Corynebacterium casei LMG S-19264T (=DSM 44701T), isolated from a smear-ripened cheese.</title>
        <authorList>
            <consortium name="US DOE Joint Genome Institute (JGI-PGF)"/>
            <person name="Walter F."/>
            <person name="Albersmeier A."/>
            <person name="Kalinowski J."/>
            <person name="Ruckert C."/>
        </authorList>
    </citation>
    <scope>NUCLEOTIDE SEQUENCE</scope>
    <source>
        <strain evidence="10">CGMCC 1.12160</strain>
    </source>
</reference>
<dbReference type="PROSITE" id="PS00678">
    <property type="entry name" value="WD_REPEATS_1"/>
    <property type="match status" value="1"/>
</dbReference>
<accession>A0A917BJK6</accession>
<dbReference type="InterPro" id="IPR051677">
    <property type="entry name" value="AfsR-DnrI-RedD_regulator"/>
</dbReference>
<feature type="DNA-binding region" description="OmpR/PhoB-type" evidence="8">
    <location>
        <begin position="2"/>
        <end position="105"/>
    </location>
</feature>
<dbReference type="SUPFAM" id="SSF48452">
    <property type="entry name" value="TPR-like"/>
    <property type="match status" value="1"/>
</dbReference>
<dbReference type="InterPro" id="IPR001867">
    <property type="entry name" value="OmpR/PhoB-type_DNA-bd"/>
</dbReference>
<dbReference type="InterPro" id="IPR019775">
    <property type="entry name" value="WD40_repeat_CS"/>
</dbReference>
<keyword evidence="11" id="KW-1185">Reference proteome</keyword>
<feature type="domain" description="OmpR/PhoB-type" evidence="9">
    <location>
        <begin position="2"/>
        <end position="105"/>
    </location>
</feature>
<dbReference type="GO" id="GO:0000160">
    <property type="term" value="P:phosphorelay signal transduction system"/>
    <property type="evidence" value="ECO:0007669"/>
    <property type="project" value="InterPro"/>
</dbReference>
<dbReference type="GO" id="GO:0006355">
    <property type="term" value="P:regulation of DNA-templated transcription"/>
    <property type="evidence" value="ECO:0007669"/>
    <property type="project" value="InterPro"/>
</dbReference>
<dbReference type="InterPro" id="IPR005158">
    <property type="entry name" value="BTAD"/>
</dbReference>
<evidence type="ECO:0000259" key="9">
    <source>
        <dbReference type="PROSITE" id="PS51755"/>
    </source>
</evidence>
<dbReference type="GO" id="GO:0005829">
    <property type="term" value="C:cytosol"/>
    <property type="evidence" value="ECO:0007669"/>
    <property type="project" value="UniProtKB-ARBA"/>
</dbReference>
<evidence type="ECO:0000256" key="5">
    <source>
        <dbReference type="ARBA" id="ARBA00023125"/>
    </source>
</evidence>
<dbReference type="PANTHER" id="PTHR35807">
    <property type="entry name" value="TRANSCRIPTIONAL REGULATOR REDD-RELATED"/>
    <property type="match status" value="1"/>
</dbReference>
<evidence type="ECO:0000313" key="10">
    <source>
        <dbReference type="EMBL" id="GGF43671.1"/>
    </source>
</evidence>
<protein>
    <recommendedName>
        <fullName evidence="9">OmpR/PhoB-type domain-containing protein</fullName>
    </recommendedName>
</protein>
<evidence type="ECO:0000256" key="7">
    <source>
        <dbReference type="PROSITE-ProRule" id="PRU00221"/>
    </source>
</evidence>
<dbReference type="Proteomes" id="UP000605670">
    <property type="component" value="Unassembled WGS sequence"/>
</dbReference>
<dbReference type="SMART" id="SM00862">
    <property type="entry name" value="Trans_reg_C"/>
    <property type="match status" value="1"/>
</dbReference>
<dbReference type="InterPro" id="IPR027417">
    <property type="entry name" value="P-loop_NTPase"/>
</dbReference>
<evidence type="ECO:0000256" key="3">
    <source>
        <dbReference type="ARBA" id="ARBA00022737"/>
    </source>
</evidence>
<dbReference type="SUPFAM" id="SSF46894">
    <property type="entry name" value="C-terminal effector domain of the bipartite response regulators"/>
    <property type="match status" value="1"/>
</dbReference>
<dbReference type="Pfam" id="PF20703">
    <property type="entry name" value="nSTAND1"/>
    <property type="match status" value="1"/>
</dbReference>
<dbReference type="SUPFAM" id="SSF50969">
    <property type="entry name" value="YVTN repeat-like/Quinoprotein amine dehydrogenase"/>
    <property type="match status" value="1"/>
</dbReference>
<evidence type="ECO:0000256" key="6">
    <source>
        <dbReference type="ARBA" id="ARBA00023163"/>
    </source>
</evidence>
<dbReference type="InterPro" id="IPR001680">
    <property type="entry name" value="WD40_rpt"/>
</dbReference>
<evidence type="ECO:0000256" key="8">
    <source>
        <dbReference type="PROSITE-ProRule" id="PRU01091"/>
    </source>
</evidence>
<dbReference type="SMART" id="SM01043">
    <property type="entry name" value="BTAD"/>
    <property type="match status" value="1"/>
</dbReference>
<dbReference type="InterPro" id="IPR011044">
    <property type="entry name" value="Quino_amine_DH_bsu"/>
</dbReference>
<name>A0A917BJK6_9MICO</name>
<dbReference type="Pfam" id="PF00486">
    <property type="entry name" value="Trans_reg_C"/>
    <property type="match status" value="1"/>
</dbReference>